<evidence type="ECO:0000313" key="5">
    <source>
        <dbReference type="EMBL" id="MPR23670.1"/>
    </source>
</evidence>
<dbReference type="PROSITE" id="PS00061">
    <property type="entry name" value="ADH_SHORT"/>
    <property type="match status" value="1"/>
</dbReference>
<dbReference type="PRINTS" id="PR00081">
    <property type="entry name" value="GDHRDH"/>
</dbReference>
<dbReference type="AlphaFoldDB" id="A0A5N7MAK3"/>
<reference evidence="5 6" key="1">
    <citation type="journal article" date="2019" name="Syst. Appl. Microbiol.">
        <title>Microvirga tunisiensis sp. nov., a root nodule symbiotic bacterium isolated from Lupinus micranthus and L. luteus grown in Northern Tunisia.</title>
        <authorList>
            <person name="Msaddak A."/>
            <person name="Rejili M."/>
            <person name="Duran D."/>
            <person name="Mars M."/>
            <person name="Palacios J.M."/>
            <person name="Ruiz-Argueso T."/>
            <person name="Rey L."/>
            <person name="Imperial J."/>
        </authorList>
    </citation>
    <scope>NUCLEOTIDE SEQUENCE [LARGE SCALE GENOMIC DNA]</scope>
    <source>
        <strain evidence="5 6">Lmie10</strain>
    </source>
</reference>
<dbReference type="PANTHER" id="PTHR24321">
    <property type="entry name" value="DEHYDROGENASES, SHORT CHAIN"/>
    <property type="match status" value="1"/>
</dbReference>
<dbReference type="OrthoDB" id="9789398at2"/>
<evidence type="ECO:0000256" key="1">
    <source>
        <dbReference type="ARBA" id="ARBA00006484"/>
    </source>
</evidence>
<dbReference type="CDD" id="cd05233">
    <property type="entry name" value="SDR_c"/>
    <property type="match status" value="1"/>
</dbReference>
<dbReference type="Gene3D" id="3.40.50.720">
    <property type="entry name" value="NAD(P)-binding Rossmann-like Domain"/>
    <property type="match status" value="1"/>
</dbReference>
<dbReference type="Proteomes" id="UP000403266">
    <property type="component" value="Unassembled WGS sequence"/>
</dbReference>
<dbReference type="GO" id="GO:0016491">
    <property type="term" value="F:oxidoreductase activity"/>
    <property type="evidence" value="ECO:0007669"/>
    <property type="project" value="UniProtKB-KW"/>
</dbReference>
<accession>A0A5N7MAK3</accession>
<name>A0A5N7MAK3_9HYPH</name>
<dbReference type="SMART" id="SM00822">
    <property type="entry name" value="PKS_KR"/>
    <property type="match status" value="1"/>
</dbReference>
<dbReference type="Pfam" id="PF13561">
    <property type="entry name" value="adh_short_C2"/>
    <property type="match status" value="1"/>
</dbReference>
<protein>
    <submittedName>
        <fullName evidence="5">SDR family oxidoreductase</fullName>
    </submittedName>
</protein>
<dbReference type="InterPro" id="IPR002347">
    <property type="entry name" value="SDR_fam"/>
</dbReference>
<evidence type="ECO:0000256" key="3">
    <source>
        <dbReference type="ARBA" id="ARBA00023027"/>
    </source>
</evidence>
<dbReference type="PANTHER" id="PTHR24321:SF8">
    <property type="entry name" value="ESTRADIOL 17-BETA-DEHYDROGENASE 8-RELATED"/>
    <property type="match status" value="1"/>
</dbReference>
<dbReference type="SUPFAM" id="SSF51735">
    <property type="entry name" value="NAD(P)-binding Rossmann-fold domains"/>
    <property type="match status" value="1"/>
</dbReference>
<dbReference type="PRINTS" id="PR00080">
    <property type="entry name" value="SDRFAMILY"/>
</dbReference>
<dbReference type="InterPro" id="IPR020904">
    <property type="entry name" value="Sc_DH/Rdtase_CS"/>
</dbReference>
<sequence length="268" mass="28134">MSLSRDSRFKDQVVVITGSARGIGFSTAEIAAGEGAKVVICDLDPDNVSAAVARLKTAGADVIGVAGDVSDPSQVESNVSEIITRLGRIDVLINNAAINSFFAPEALPIETWRRELEVCLTGQFLWAQSVAVASMIPARNGSIVNLGSGAALAGIPKCAAYVAAKHGVVGLTKALAVDWGQYNIRVNCVCPGLTFTELSKQTASHDPERARQRELRIPLGRGAQPEDVARTILFFASYEAYSISGEIVSVDGGTLAMSSGFSPPRDGI</sequence>
<comment type="similarity">
    <text evidence="1">Belongs to the short-chain dehydrogenases/reductases (SDR) family.</text>
</comment>
<dbReference type="InterPro" id="IPR036291">
    <property type="entry name" value="NAD(P)-bd_dom_sf"/>
</dbReference>
<comment type="caution">
    <text evidence="5">The sequence shown here is derived from an EMBL/GenBank/DDBJ whole genome shotgun (WGS) entry which is preliminary data.</text>
</comment>
<evidence type="ECO:0000256" key="2">
    <source>
        <dbReference type="ARBA" id="ARBA00023002"/>
    </source>
</evidence>
<keyword evidence="3" id="KW-0520">NAD</keyword>
<evidence type="ECO:0000313" key="6">
    <source>
        <dbReference type="Proteomes" id="UP000403266"/>
    </source>
</evidence>
<evidence type="ECO:0000259" key="4">
    <source>
        <dbReference type="SMART" id="SM00822"/>
    </source>
</evidence>
<keyword evidence="2" id="KW-0560">Oxidoreductase</keyword>
<dbReference type="InterPro" id="IPR057326">
    <property type="entry name" value="KR_dom"/>
</dbReference>
<gene>
    <name evidence="5" type="ORF">FS320_00130</name>
</gene>
<keyword evidence="6" id="KW-1185">Reference proteome</keyword>
<dbReference type="EMBL" id="VOSK01000001">
    <property type="protein sequence ID" value="MPR23670.1"/>
    <property type="molecule type" value="Genomic_DNA"/>
</dbReference>
<feature type="domain" description="Ketoreductase" evidence="4">
    <location>
        <begin position="12"/>
        <end position="182"/>
    </location>
</feature>
<dbReference type="FunFam" id="3.40.50.720:FF:000084">
    <property type="entry name" value="Short-chain dehydrogenase reductase"/>
    <property type="match status" value="1"/>
</dbReference>
<proteinExistence type="inferred from homology"/>
<organism evidence="5 6">
    <name type="scientific">Microvirga tunisiensis</name>
    <dbReference type="NCBI Taxonomy" id="2108360"/>
    <lineage>
        <taxon>Bacteria</taxon>
        <taxon>Pseudomonadati</taxon>
        <taxon>Pseudomonadota</taxon>
        <taxon>Alphaproteobacteria</taxon>
        <taxon>Hyphomicrobiales</taxon>
        <taxon>Methylobacteriaceae</taxon>
        <taxon>Microvirga</taxon>
    </lineage>
</organism>